<dbReference type="InterPro" id="IPR024704">
    <property type="entry name" value="SMC"/>
</dbReference>
<dbReference type="SMART" id="SM00968">
    <property type="entry name" value="SMC_hinge"/>
    <property type="match status" value="1"/>
</dbReference>
<dbReference type="HOGENOM" id="CLU_001042_2_2_0"/>
<dbReference type="Pfam" id="PF06470">
    <property type="entry name" value="SMC_hinge"/>
    <property type="match status" value="1"/>
</dbReference>
<feature type="coiled-coil region" evidence="6">
    <location>
        <begin position="328"/>
        <end position="432"/>
    </location>
</feature>
<dbReference type="HAMAP" id="MF_01894">
    <property type="entry name" value="Smc_prok"/>
    <property type="match status" value="1"/>
</dbReference>
<evidence type="ECO:0000256" key="4">
    <source>
        <dbReference type="ARBA" id="ARBA00023054"/>
    </source>
</evidence>
<comment type="subcellular location">
    <subcellularLocation>
        <location evidence="6">Cytoplasm</location>
    </subcellularLocation>
</comment>
<keyword evidence="2 6" id="KW-0547">Nucleotide-binding</keyword>
<dbReference type="GO" id="GO:0007062">
    <property type="term" value="P:sister chromatid cohesion"/>
    <property type="evidence" value="ECO:0007669"/>
    <property type="project" value="InterPro"/>
</dbReference>
<feature type="coiled-coil region" evidence="6">
    <location>
        <begin position="677"/>
        <end position="711"/>
    </location>
</feature>
<dbReference type="InterPro" id="IPR003395">
    <property type="entry name" value="RecF/RecN/SMC_N"/>
</dbReference>
<keyword evidence="5 6" id="KW-0238">DNA-binding</keyword>
<feature type="binding site" evidence="6">
    <location>
        <begin position="31"/>
        <end position="38"/>
    </location>
    <ligand>
        <name>ATP</name>
        <dbReference type="ChEBI" id="CHEBI:30616"/>
    </ligand>
</feature>
<dbReference type="GO" id="GO:0030261">
    <property type="term" value="P:chromosome condensation"/>
    <property type="evidence" value="ECO:0007669"/>
    <property type="project" value="InterPro"/>
</dbReference>
<dbReference type="Pfam" id="PF02463">
    <property type="entry name" value="SMC_N"/>
    <property type="match status" value="1"/>
</dbReference>
<dbReference type="GO" id="GO:0007059">
    <property type="term" value="P:chromosome segregation"/>
    <property type="evidence" value="ECO:0007669"/>
    <property type="project" value="UniProtKB-UniRule"/>
</dbReference>
<dbReference type="KEGG" id="dsw:QR90_08180"/>
<dbReference type="InterPro" id="IPR011890">
    <property type="entry name" value="SMC_prok"/>
</dbReference>
<dbReference type="SUPFAM" id="SSF52540">
    <property type="entry name" value="P-loop containing nucleoside triphosphate hydrolases"/>
    <property type="match status" value="1"/>
</dbReference>
<evidence type="ECO:0000256" key="1">
    <source>
        <dbReference type="ARBA" id="ARBA00022490"/>
    </source>
</evidence>
<gene>
    <name evidence="6" type="primary">smc</name>
    <name evidence="8" type="ORF">QR90_08180</name>
</gene>
<dbReference type="STRING" id="1182571.QR90_08180"/>
<organism evidence="8 9">
    <name type="scientific">Deinococcus radiopugnans</name>
    <dbReference type="NCBI Taxonomy" id="57497"/>
    <lineage>
        <taxon>Bacteria</taxon>
        <taxon>Thermotogati</taxon>
        <taxon>Deinococcota</taxon>
        <taxon>Deinococci</taxon>
        <taxon>Deinococcales</taxon>
        <taxon>Deinococcaceae</taxon>
        <taxon>Deinococcus</taxon>
    </lineage>
</organism>
<dbReference type="RefSeq" id="WP_039683752.1">
    <property type="nucleotide sequence ID" value="NZ_CP010028.1"/>
</dbReference>
<feature type="domain" description="SMC hinge" evidence="7">
    <location>
        <begin position="480"/>
        <end position="593"/>
    </location>
</feature>
<dbReference type="PANTHER" id="PTHR43977">
    <property type="entry name" value="STRUCTURAL MAINTENANCE OF CHROMOSOMES PROTEIN 3"/>
    <property type="match status" value="1"/>
</dbReference>
<dbReference type="GO" id="GO:0016887">
    <property type="term" value="F:ATP hydrolysis activity"/>
    <property type="evidence" value="ECO:0007669"/>
    <property type="project" value="InterPro"/>
</dbReference>
<evidence type="ECO:0000256" key="2">
    <source>
        <dbReference type="ARBA" id="ARBA00022741"/>
    </source>
</evidence>
<comment type="similarity">
    <text evidence="6">Belongs to the SMC family.</text>
</comment>
<comment type="function">
    <text evidence="6">Required for chromosome condensation and partitioning.</text>
</comment>
<proteinExistence type="inferred from homology"/>
<dbReference type="InterPro" id="IPR036277">
    <property type="entry name" value="SMC_hinge_sf"/>
</dbReference>
<dbReference type="GO" id="GO:0003677">
    <property type="term" value="F:DNA binding"/>
    <property type="evidence" value="ECO:0007669"/>
    <property type="project" value="UniProtKB-UniRule"/>
</dbReference>
<dbReference type="AlphaFoldDB" id="A0A0A7KKL3"/>
<keyword evidence="4 6" id="KW-0175">Coiled coil</keyword>
<dbReference type="GO" id="GO:0005737">
    <property type="term" value="C:cytoplasm"/>
    <property type="evidence" value="ECO:0007669"/>
    <property type="project" value="UniProtKB-SubCell"/>
</dbReference>
<keyword evidence="1 6" id="KW-0963">Cytoplasm</keyword>
<dbReference type="Gene3D" id="3.30.70.1620">
    <property type="match status" value="1"/>
</dbReference>
<evidence type="ECO:0000256" key="6">
    <source>
        <dbReference type="HAMAP-Rule" id="MF_01894"/>
    </source>
</evidence>
<dbReference type="GO" id="GO:0005694">
    <property type="term" value="C:chromosome"/>
    <property type="evidence" value="ECO:0007669"/>
    <property type="project" value="InterPro"/>
</dbReference>
<dbReference type="Gene3D" id="3.40.50.300">
    <property type="entry name" value="P-loop containing nucleotide triphosphate hydrolases"/>
    <property type="match status" value="2"/>
</dbReference>
<keyword evidence="3 6" id="KW-0067">ATP-binding</keyword>
<dbReference type="InterPro" id="IPR027417">
    <property type="entry name" value="P-loop_NTPase"/>
</dbReference>
<feature type="coiled-coil region" evidence="6">
    <location>
        <begin position="880"/>
        <end position="938"/>
    </location>
</feature>
<accession>A0A0A7KKL3</accession>
<evidence type="ECO:0000256" key="3">
    <source>
        <dbReference type="ARBA" id="ARBA00022840"/>
    </source>
</evidence>
<dbReference type="SUPFAM" id="SSF75553">
    <property type="entry name" value="Smc hinge domain"/>
    <property type="match status" value="1"/>
</dbReference>
<reference evidence="9" key="1">
    <citation type="submission" date="2014-11" db="EMBL/GenBank/DDBJ databases">
        <title>Hymenobacter sp. DG25B genome submission.</title>
        <authorList>
            <person name="Jung H.-Y."/>
            <person name="Kim M.K."/>
            <person name="Srinivasan S."/>
            <person name="Lim S."/>
        </authorList>
    </citation>
    <scope>NUCLEOTIDE SEQUENCE [LARGE SCALE GENOMIC DNA]</scope>
    <source>
        <strain evidence="9">DY59</strain>
    </source>
</reference>
<dbReference type="GO" id="GO:0005524">
    <property type="term" value="F:ATP binding"/>
    <property type="evidence" value="ECO:0007669"/>
    <property type="project" value="UniProtKB-UniRule"/>
</dbReference>
<sequence>MLRSITLQGFKSFAERTRLEFGPGVSAVIGPNGSGKSNVVEGLRWVTHGARARELRAGRGSELIFHGSGGKAPHGLAEVQLELQTPEGRVNLSRRIYRDGAGEQDLNGKPVRARDVQAALRGTGLGPGGLAVIGQGEVSGVVGAEGRTLLGHVQEAAGLSRAVSARQETEARLKDADSHLAQLRLLLGEREAAVSRLERAATQARRWRELTLRTLTLEDALKRERQAALHREIAGARAETAQLDIQSASLAAEVQTAAAVVEGAREAAQDARARRDAHAGALDALRAARDAHAQAERYRAHLRGEAEGLQSELASLPTSPPAQPAPDLAALEAASARIRSDAENAERRARTLDAELTRARTLAARAAEGLARTEASRETLRAELERAEGNLEAAAEGLEAATERLTTARHTREDAEAQYAAVAAEREAAVSQERHLTNELARVNASVAPLRRERERLQTALNSYARYGEGARNALRLDHPGIVGSVADLLTVPAEYETAIGAALGRRLEQVVVNRADDARDIIEELKRSGGRATFLPLDLLRARPRRDAQFLHELGVVGNLADLCPSDPPLVGQAILADTLVVQDLRAANRIARSHSNRPRLVTLDGELVEPGGAITGGRLRDSGAGVLGDQRRFQELEAELEEADALGTRFSAELERLRLTLGGGDERHDGLLAARERAAREERDAERRVTELTAQIRSLGENRDRLLARLGPEQEVTSVLDLPDVAALETELTAARHTAETGRATEREAAEALALARELSAAWRAYESAQIRAADLRARLNANAGAAATQDAHLSAAAAELARREAALGELDEAEFPHAEAAREAAAAAYANLIGTQNKVRARLDDLRVLIARREGSLEPLPAGCTPPGTPREWTAELARARAELETLGTVNARAEADHAAELAELSAQRAEAEDAESATAELRAHLGELQDAEGKATRAAFSRVNAAFREYSAELLGGEGELEGESDDSGRLTGLRLAVQPKGKRTRNLNLLSAGERTMAGLGFLFALNHAGGDGSGLQEGAGGLPLAVLDEVDAPLDEANIRRFTAFLERFSARGAQFLLVTHQKATMEVATALWGVTTDGSGASRVLSIRQTEDGARRVPVEG</sequence>
<comment type="domain">
    <text evidence="6">Contains large globular domains required for ATP hydrolysis at each terminus and a third globular domain forming a flexible hinge near the middle of the molecule. These domains are separated by coiled-coil structures.</text>
</comment>
<evidence type="ECO:0000259" key="7">
    <source>
        <dbReference type="SMART" id="SM00968"/>
    </source>
</evidence>
<dbReference type="Gene3D" id="1.20.1060.20">
    <property type="match status" value="1"/>
</dbReference>
<evidence type="ECO:0000313" key="9">
    <source>
        <dbReference type="Proteomes" id="UP000030634"/>
    </source>
</evidence>
<evidence type="ECO:0000256" key="5">
    <source>
        <dbReference type="ARBA" id="ARBA00023125"/>
    </source>
</evidence>
<comment type="subunit">
    <text evidence="6">Homodimer.</text>
</comment>
<dbReference type="EMBL" id="CP010028">
    <property type="protein sequence ID" value="AIZ45098.1"/>
    <property type="molecule type" value="Genomic_DNA"/>
</dbReference>
<evidence type="ECO:0000313" key="8">
    <source>
        <dbReference type="EMBL" id="AIZ45098.1"/>
    </source>
</evidence>
<name>A0A0A7KKL3_9DEIO</name>
<dbReference type="PIRSF" id="PIRSF005719">
    <property type="entry name" value="SMC"/>
    <property type="match status" value="1"/>
</dbReference>
<dbReference type="Proteomes" id="UP000030634">
    <property type="component" value="Chromosome"/>
</dbReference>
<dbReference type="InterPro" id="IPR010935">
    <property type="entry name" value="SMC_hinge"/>
</dbReference>
<protein>
    <recommendedName>
        <fullName evidence="6">Chromosome partition protein Smc</fullName>
    </recommendedName>
</protein>
<dbReference type="GO" id="GO:0006260">
    <property type="term" value="P:DNA replication"/>
    <property type="evidence" value="ECO:0007669"/>
    <property type="project" value="UniProtKB-UniRule"/>
</dbReference>